<dbReference type="PANTHER" id="PTHR44520">
    <property type="entry name" value="RESPONSE REGULATOR RCP1-RELATED"/>
    <property type="match status" value="1"/>
</dbReference>
<keyword evidence="4" id="KW-1185">Reference proteome</keyword>
<evidence type="ECO:0000256" key="1">
    <source>
        <dbReference type="PROSITE-ProRule" id="PRU00169"/>
    </source>
</evidence>
<name>A0A2U2J8A5_9FLAO</name>
<feature type="domain" description="Response regulatory" evidence="2">
    <location>
        <begin position="5"/>
        <end position="125"/>
    </location>
</feature>
<dbReference type="SUPFAM" id="SSF52172">
    <property type="entry name" value="CheY-like"/>
    <property type="match status" value="1"/>
</dbReference>
<evidence type="ECO:0000313" key="3">
    <source>
        <dbReference type="EMBL" id="PWG04542.1"/>
    </source>
</evidence>
<gene>
    <name evidence="3" type="ORF">DIS07_11370</name>
</gene>
<dbReference type="Gene3D" id="3.40.50.2300">
    <property type="match status" value="1"/>
</dbReference>
<dbReference type="SMART" id="SM00448">
    <property type="entry name" value="REC"/>
    <property type="match status" value="1"/>
</dbReference>
<evidence type="ECO:0000313" key="4">
    <source>
        <dbReference type="Proteomes" id="UP000245670"/>
    </source>
</evidence>
<dbReference type="OrthoDB" id="7631574at2"/>
<dbReference type="InterPro" id="IPR001789">
    <property type="entry name" value="Sig_transdc_resp-reg_receiver"/>
</dbReference>
<evidence type="ECO:0000259" key="2">
    <source>
        <dbReference type="PROSITE" id="PS50110"/>
    </source>
</evidence>
<sequence length="135" mass="15640">MKSLSILLIDDDAIERMKFKQVCEKNNFSCSILEAENGNEALEFLNNTENSFDIVISDLQMPKMDGLELLKSVRNINRIKNIPMIIMSNSQDKNHLKKCYEYGISGYFTKPASFSKYSKKVVSLLKYWKRNELIS</sequence>
<dbReference type="PANTHER" id="PTHR44520:SF2">
    <property type="entry name" value="RESPONSE REGULATOR RCP1"/>
    <property type="match status" value="1"/>
</dbReference>
<dbReference type="InterPro" id="IPR052893">
    <property type="entry name" value="TCS_response_regulator"/>
</dbReference>
<reference evidence="3 4" key="1">
    <citation type="submission" date="2018-05" db="EMBL/GenBank/DDBJ databases">
        <title>Polaribacter aquimarinus sp. nov., isolated from sediment in a sediment of sea.</title>
        <authorList>
            <person name="Lu D."/>
        </authorList>
    </citation>
    <scope>NUCLEOTIDE SEQUENCE [LARGE SCALE GENOMIC DNA]</scope>
    <source>
        <strain evidence="3 4">ZY113</strain>
    </source>
</reference>
<keyword evidence="1" id="KW-0597">Phosphoprotein</keyword>
<protein>
    <submittedName>
        <fullName evidence="3">Response regulator</fullName>
    </submittedName>
</protein>
<dbReference type="InterPro" id="IPR011006">
    <property type="entry name" value="CheY-like_superfamily"/>
</dbReference>
<dbReference type="Proteomes" id="UP000245670">
    <property type="component" value="Unassembled WGS sequence"/>
</dbReference>
<accession>A0A2U2J8A5</accession>
<dbReference type="AlphaFoldDB" id="A0A2U2J8A5"/>
<organism evidence="3 4">
    <name type="scientific">Polaribacter aquimarinus</name>
    <dbReference type="NCBI Taxonomy" id="2100726"/>
    <lineage>
        <taxon>Bacteria</taxon>
        <taxon>Pseudomonadati</taxon>
        <taxon>Bacteroidota</taxon>
        <taxon>Flavobacteriia</taxon>
        <taxon>Flavobacteriales</taxon>
        <taxon>Flavobacteriaceae</taxon>
    </lineage>
</organism>
<comment type="caution">
    <text evidence="3">The sequence shown here is derived from an EMBL/GenBank/DDBJ whole genome shotgun (WGS) entry which is preliminary data.</text>
</comment>
<dbReference type="EMBL" id="QFFG01000005">
    <property type="protein sequence ID" value="PWG04542.1"/>
    <property type="molecule type" value="Genomic_DNA"/>
</dbReference>
<dbReference type="Pfam" id="PF00072">
    <property type="entry name" value="Response_reg"/>
    <property type="match status" value="1"/>
</dbReference>
<dbReference type="PROSITE" id="PS50110">
    <property type="entry name" value="RESPONSE_REGULATORY"/>
    <property type="match status" value="1"/>
</dbReference>
<dbReference type="GO" id="GO:0000160">
    <property type="term" value="P:phosphorelay signal transduction system"/>
    <property type="evidence" value="ECO:0007669"/>
    <property type="project" value="InterPro"/>
</dbReference>
<feature type="modified residue" description="4-aspartylphosphate" evidence="1">
    <location>
        <position position="58"/>
    </location>
</feature>
<dbReference type="RefSeq" id="WP_109405382.1">
    <property type="nucleotide sequence ID" value="NZ_QFFG01000005.1"/>
</dbReference>
<proteinExistence type="predicted"/>